<comment type="caution">
    <text evidence="1">The sequence shown here is derived from an EMBL/GenBank/DDBJ whole genome shotgun (WGS) entry which is preliminary data.</text>
</comment>
<dbReference type="Proteomes" id="UP000643279">
    <property type="component" value="Unassembled WGS sequence"/>
</dbReference>
<gene>
    <name evidence="1" type="ORF">GCM10007170_35530</name>
</gene>
<keyword evidence="2" id="KW-1185">Reference proteome</keyword>
<reference evidence="2" key="1">
    <citation type="journal article" date="2019" name="Int. J. Syst. Evol. Microbiol.">
        <title>The Global Catalogue of Microorganisms (GCM) 10K type strain sequencing project: providing services to taxonomists for standard genome sequencing and annotation.</title>
        <authorList>
            <consortium name="The Broad Institute Genomics Platform"/>
            <consortium name="The Broad Institute Genome Sequencing Center for Infectious Disease"/>
            <person name="Wu L."/>
            <person name="Ma J."/>
        </authorList>
    </citation>
    <scope>NUCLEOTIDE SEQUENCE [LARGE SCALE GENOMIC DNA]</scope>
    <source>
        <strain evidence="2">CGMCC 1.12778</strain>
    </source>
</reference>
<dbReference type="EMBL" id="BMFW01000023">
    <property type="protein sequence ID" value="GGH99818.1"/>
    <property type="molecule type" value="Genomic_DNA"/>
</dbReference>
<protein>
    <submittedName>
        <fullName evidence="1">Uncharacterized protein</fullName>
    </submittedName>
</protein>
<accession>A0ABQ2AW91</accession>
<sequence>MGRHIPPPGPLGTAVMDHYGDAGLSSRACPQLRLGGKPVKHLGELPASGPAPTRKMLMPTSYRTIDACFGLG</sequence>
<evidence type="ECO:0000313" key="2">
    <source>
        <dbReference type="Proteomes" id="UP000643279"/>
    </source>
</evidence>
<name>A0ABQ2AW91_9MICC</name>
<evidence type="ECO:0000313" key="1">
    <source>
        <dbReference type="EMBL" id="GGH99818.1"/>
    </source>
</evidence>
<organism evidence="1 2">
    <name type="scientific">Arthrobacter liuii</name>
    <dbReference type="NCBI Taxonomy" id="1476996"/>
    <lineage>
        <taxon>Bacteria</taxon>
        <taxon>Bacillati</taxon>
        <taxon>Actinomycetota</taxon>
        <taxon>Actinomycetes</taxon>
        <taxon>Micrococcales</taxon>
        <taxon>Micrococcaceae</taxon>
        <taxon>Arthrobacter</taxon>
    </lineage>
</organism>
<proteinExistence type="predicted"/>